<evidence type="ECO:0000313" key="3">
    <source>
        <dbReference type="EMBL" id="CDK30706.1"/>
    </source>
</evidence>
<dbReference type="InterPro" id="IPR005883">
    <property type="entry name" value="PilM"/>
</dbReference>
<dbReference type="RefSeq" id="WP_023792268.1">
    <property type="nucleotide sequence ID" value="NC_023003.1"/>
</dbReference>
<evidence type="ECO:0000256" key="1">
    <source>
        <dbReference type="SAM" id="Coils"/>
    </source>
</evidence>
<keyword evidence="1" id="KW-0175">Coiled coil</keyword>
<feature type="coiled-coil region" evidence="1">
    <location>
        <begin position="424"/>
        <end position="451"/>
    </location>
</feature>
<dbReference type="STRING" id="673862.BABL1_gene_309"/>
<dbReference type="Gene3D" id="3.30.1490.300">
    <property type="match status" value="1"/>
</dbReference>
<accession>V6DJL4</accession>
<dbReference type="InterPro" id="IPR050696">
    <property type="entry name" value="FtsA/MreB"/>
</dbReference>
<name>V6DJL4_9BACT</name>
<protein>
    <submittedName>
        <fullName evidence="3">Tfp pilus assembly protein ATPase PilM</fullName>
    </submittedName>
</protein>
<dbReference type="KEGG" id="dpb:BABL1_gene_309"/>
<dbReference type="eggNOG" id="COG4972">
    <property type="taxonomic scope" value="Bacteria"/>
</dbReference>
<dbReference type="HOGENOM" id="CLU_501246_0_0_7"/>
<dbReference type="PANTHER" id="PTHR32432">
    <property type="entry name" value="CELL DIVISION PROTEIN FTSA-RELATED"/>
    <property type="match status" value="1"/>
</dbReference>
<dbReference type="SUPFAM" id="SSF53067">
    <property type="entry name" value="Actin-like ATPase domain"/>
    <property type="match status" value="2"/>
</dbReference>
<dbReference type="InterPro" id="IPR043129">
    <property type="entry name" value="ATPase_NBD"/>
</dbReference>
<dbReference type="CDD" id="cd24049">
    <property type="entry name" value="ASKHA_NBD_PilM"/>
    <property type="match status" value="1"/>
</dbReference>
<dbReference type="PANTHER" id="PTHR32432:SF3">
    <property type="entry name" value="ETHANOLAMINE UTILIZATION PROTEIN EUTJ"/>
    <property type="match status" value="1"/>
</dbReference>
<dbReference type="Pfam" id="PF11104">
    <property type="entry name" value="PilM_2"/>
    <property type="match status" value="1"/>
</dbReference>
<feature type="transmembrane region" description="Helical" evidence="2">
    <location>
        <begin position="378"/>
        <end position="402"/>
    </location>
</feature>
<gene>
    <name evidence="3" type="ORF">BABL1_gene_309</name>
</gene>
<organism evidence="3 4">
    <name type="scientific">Candidatus Babela massiliensis</name>
    <dbReference type="NCBI Taxonomy" id="673862"/>
    <lineage>
        <taxon>Bacteria</taxon>
        <taxon>Candidatus Babelota</taxon>
        <taxon>Candidatus Babeliae</taxon>
        <taxon>Candidatus Babeliales</taxon>
        <taxon>Candidatus Babeliaceae</taxon>
        <taxon>Candidatus Babela</taxon>
    </lineage>
</organism>
<keyword evidence="2" id="KW-0472">Membrane</keyword>
<evidence type="ECO:0000256" key="2">
    <source>
        <dbReference type="SAM" id="Phobius"/>
    </source>
</evidence>
<evidence type="ECO:0000313" key="4">
    <source>
        <dbReference type="Proteomes" id="UP000018769"/>
    </source>
</evidence>
<sequence length="543" mass="61872">MISDVIIPEKIGSYYLFSKKIVAIDIGRSEIRASIVLAQGHKRTILSLIEEKIENNSNLDYQERVVNALRELKIRLGQYDYLFASFSSASVVFKELTLPFVGEKKIKMVVPFEVESLLPFTLDQAIVDNIIINENKKESQTEVLVAAVKKEYIDQYINLFNQANLKLDKITIDILDLYGLYISIPNYQSKTKNVALIDLGLNNTRLALLIDNQLKYIRIIPHGIKSAAQKIQNNLENDLKIDLNEIVNNLVRFGINLSESESYQQITKNSLIDLFSELQFTINTYATRLKANQEIKLIIITGMGAEIPGIKELIQNTINIETDVLETKKIIHNGKITSKVSSIPNSFLISIATALAPYITSNFNLYKSQEESKENRLIITQLASILGLLLLIISSFSLYSYLRVRKLKRSVYDAQSSAIQELKKNFQLRDVRDLKDANKKANAELLKQENAWQQLSVKNRYSMLKYLSELSKCINPQEIQLDLSSIDIKNNKIILYGSVPGYPQLSKLQNQLKCPLFKNPPRLQDYNFKAEPIILNVTDIQES</sequence>
<dbReference type="EMBL" id="HG793133">
    <property type="protein sequence ID" value="CDK30706.1"/>
    <property type="molecule type" value="Genomic_DNA"/>
</dbReference>
<dbReference type="Proteomes" id="UP000018769">
    <property type="component" value="Chromosome I"/>
</dbReference>
<reference evidence="3 4" key="1">
    <citation type="journal article" date="2015" name="Biol. Direct">
        <title>Babela massiliensis, a representative of a widespread bacterial phylum with unusual adaptations to parasitism in amoebae.</title>
        <authorList>
            <person name="Pagnier I."/>
            <person name="Yutin N."/>
            <person name="Croce O."/>
            <person name="Makarova K.S."/>
            <person name="Wolf Y.I."/>
            <person name="Benamar S."/>
            <person name="Raoult D."/>
            <person name="Koonin E.V."/>
            <person name="La Scola B."/>
        </authorList>
    </citation>
    <scope>NUCLEOTIDE SEQUENCE [LARGE SCALE GENOMIC DNA]</scope>
    <source>
        <strain evidence="4">BABL1</strain>
    </source>
</reference>
<dbReference type="OrthoDB" id="9773403at2"/>
<keyword evidence="2" id="KW-0812">Transmembrane</keyword>
<keyword evidence="2" id="KW-1133">Transmembrane helix</keyword>
<proteinExistence type="predicted"/>
<dbReference type="Gene3D" id="3.30.420.40">
    <property type="match status" value="2"/>
</dbReference>
<dbReference type="AlphaFoldDB" id="V6DJL4"/>
<keyword evidence="4" id="KW-1185">Reference proteome</keyword>